<evidence type="ECO:0000313" key="9">
    <source>
        <dbReference type="EMBL" id="PMD57758.1"/>
    </source>
</evidence>
<evidence type="ECO:0000313" key="10">
    <source>
        <dbReference type="Proteomes" id="UP000235371"/>
    </source>
</evidence>
<keyword evidence="2" id="KW-0328">Glycosyltransferase</keyword>
<dbReference type="InterPro" id="IPR029044">
    <property type="entry name" value="Nucleotide-diphossugar_trans"/>
</dbReference>
<evidence type="ECO:0000256" key="8">
    <source>
        <dbReference type="SAM" id="SignalP"/>
    </source>
</evidence>
<dbReference type="GeneID" id="36588660"/>
<dbReference type="AlphaFoldDB" id="A0A2J6T406"/>
<accession>A0A2J6T406</accession>
<proteinExistence type="predicted"/>
<dbReference type="Proteomes" id="UP000235371">
    <property type="component" value="Unassembled WGS sequence"/>
</dbReference>
<keyword evidence="8" id="KW-0732">Signal</keyword>
<dbReference type="PANTHER" id="PTHR47844">
    <property type="entry name" value="SYNTHASE CPS1, PUTATIVE (AFU_ORTHOLOGUE AFUA_7G02500)-RELATED"/>
    <property type="match status" value="1"/>
</dbReference>
<dbReference type="OrthoDB" id="2849215at2759"/>
<dbReference type="InParanoid" id="A0A2J6T406"/>
<reference evidence="9 10" key="1">
    <citation type="submission" date="2016-04" db="EMBL/GenBank/DDBJ databases">
        <title>A degradative enzymes factory behind the ericoid mycorrhizal symbiosis.</title>
        <authorList>
            <consortium name="DOE Joint Genome Institute"/>
            <person name="Martino E."/>
            <person name="Morin E."/>
            <person name="Grelet G."/>
            <person name="Kuo A."/>
            <person name="Kohler A."/>
            <person name="Daghino S."/>
            <person name="Barry K."/>
            <person name="Choi C."/>
            <person name="Cichocki N."/>
            <person name="Clum A."/>
            <person name="Copeland A."/>
            <person name="Hainaut M."/>
            <person name="Haridas S."/>
            <person name="Labutti K."/>
            <person name="Lindquist E."/>
            <person name="Lipzen A."/>
            <person name="Khouja H.-R."/>
            <person name="Murat C."/>
            <person name="Ohm R."/>
            <person name="Olson A."/>
            <person name="Spatafora J."/>
            <person name="Veneault-Fourrey C."/>
            <person name="Henrissat B."/>
            <person name="Grigoriev I."/>
            <person name="Martin F."/>
            <person name="Perotto S."/>
        </authorList>
    </citation>
    <scope>NUCLEOTIDE SEQUENCE [LARGE SCALE GENOMIC DNA]</scope>
    <source>
        <strain evidence="9 10">E</strain>
    </source>
</reference>
<keyword evidence="10" id="KW-1185">Reference proteome</keyword>
<keyword evidence="5" id="KW-1133">Transmembrane helix</keyword>
<evidence type="ECO:0000256" key="2">
    <source>
        <dbReference type="ARBA" id="ARBA00022676"/>
    </source>
</evidence>
<feature type="chain" id="PRO_5014329663" evidence="8">
    <location>
        <begin position="19"/>
        <end position="397"/>
    </location>
</feature>
<name>A0A2J6T406_9HELO</name>
<organism evidence="9 10">
    <name type="scientific">Hyaloscypha bicolor E</name>
    <dbReference type="NCBI Taxonomy" id="1095630"/>
    <lineage>
        <taxon>Eukaryota</taxon>
        <taxon>Fungi</taxon>
        <taxon>Dikarya</taxon>
        <taxon>Ascomycota</taxon>
        <taxon>Pezizomycotina</taxon>
        <taxon>Leotiomycetes</taxon>
        <taxon>Helotiales</taxon>
        <taxon>Hyaloscyphaceae</taxon>
        <taxon>Hyaloscypha</taxon>
        <taxon>Hyaloscypha bicolor</taxon>
    </lineage>
</organism>
<dbReference type="InterPro" id="IPR052427">
    <property type="entry name" value="Glycosyltrans_GT2/GT47"/>
</dbReference>
<keyword evidence="6" id="KW-0472">Membrane</keyword>
<evidence type="ECO:0000256" key="5">
    <source>
        <dbReference type="ARBA" id="ARBA00022989"/>
    </source>
</evidence>
<dbReference type="PANTHER" id="PTHR47844:SF1">
    <property type="entry name" value="EXOSTOSIN-LIKE 2"/>
    <property type="match status" value="1"/>
</dbReference>
<keyword evidence="4" id="KW-0812">Transmembrane</keyword>
<keyword evidence="3 9" id="KW-0808">Transferase</keyword>
<protein>
    <submittedName>
        <fullName evidence="9">Glycosyltransferase family 2 protein</fullName>
    </submittedName>
</protein>
<evidence type="ECO:0000256" key="4">
    <source>
        <dbReference type="ARBA" id="ARBA00022692"/>
    </source>
</evidence>
<dbReference type="Gene3D" id="3.90.550.10">
    <property type="entry name" value="Spore Coat Polysaccharide Biosynthesis Protein SpsA, Chain A"/>
    <property type="match status" value="1"/>
</dbReference>
<evidence type="ECO:0000256" key="3">
    <source>
        <dbReference type="ARBA" id="ARBA00022679"/>
    </source>
</evidence>
<keyword evidence="7" id="KW-0325">Glycoprotein</keyword>
<feature type="signal peptide" evidence="8">
    <location>
        <begin position="1"/>
        <end position="18"/>
    </location>
</feature>
<evidence type="ECO:0000256" key="7">
    <source>
        <dbReference type="ARBA" id="ARBA00023180"/>
    </source>
</evidence>
<dbReference type="GO" id="GO:0016757">
    <property type="term" value="F:glycosyltransferase activity"/>
    <property type="evidence" value="ECO:0007669"/>
    <property type="project" value="UniProtKB-KW"/>
</dbReference>
<gene>
    <name evidence="9" type="ORF">K444DRAFT_614713</name>
</gene>
<dbReference type="SUPFAM" id="SSF53448">
    <property type="entry name" value="Nucleotide-diphospho-sugar transferases"/>
    <property type="match status" value="1"/>
</dbReference>
<comment type="subcellular location">
    <subcellularLocation>
        <location evidence="1">Membrane</location>
    </subcellularLocation>
</comment>
<dbReference type="GO" id="GO:0016020">
    <property type="term" value="C:membrane"/>
    <property type="evidence" value="ECO:0007669"/>
    <property type="project" value="UniProtKB-SubCell"/>
</dbReference>
<dbReference type="RefSeq" id="XP_024734662.1">
    <property type="nucleotide sequence ID" value="XM_024880583.1"/>
</dbReference>
<evidence type="ECO:0000256" key="6">
    <source>
        <dbReference type="ARBA" id="ARBA00023136"/>
    </source>
</evidence>
<dbReference type="Pfam" id="PF13641">
    <property type="entry name" value="Glyco_tranf_2_3"/>
    <property type="match status" value="1"/>
</dbReference>
<evidence type="ECO:0000256" key="1">
    <source>
        <dbReference type="ARBA" id="ARBA00004370"/>
    </source>
</evidence>
<sequence length="397" mass="45731">MLLAVFKGLKIFVHVVSYYLWTRPVPAPINPTITPEDVTVIVPTVCCFEQEFVDCIDSILINQPARIIISVVGHEKKIQAIRVCEKIDARIEVVSTPEANKRTQLLKAVQGVRTPITVYADDHVFWPPTFLRSALAPFEDPIVGLAGTSKRVWRNRNLPFWDNFFNYIACIYLERHNFECTATYNIDGGVFVVSGRTVLLRTSALHSLEYRTEFQDEYFVGIGPMKVDDDNFNTRFMVRHGYRTVFHNDPSATIETTLVHGTGQITKFRDQLLRWSRTTWRSNLKSLLTDRACYQRTPWTTYAMFISSFVNFALFYDLGLYWSLKWSGAGHMCAFCMVLALSKLIKPLPHLAREWQDWKWVPMGILFAYAHSFIKLYSLWTIRDVAWSGRSGIKATA</sequence>
<dbReference type="EMBL" id="KZ613843">
    <property type="protein sequence ID" value="PMD57758.1"/>
    <property type="molecule type" value="Genomic_DNA"/>
</dbReference>
<dbReference type="STRING" id="1095630.A0A2J6T406"/>